<keyword evidence="1" id="KW-0472">Membrane</keyword>
<evidence type="ECO:0000313" key="2">
    <source>
        <dbReference type="EMBL" id="QIH23337.1"/>
    </source>
</evidence>
<evidence type="ECO:0000256" key="1">
    <source>
        <dbReference type="SAM" id="Phobius"/>
    </source>
</evidence>
<feature type="transmembrane region" description="Helical" evidence="1">
    <location>
        <begin position="243"/>
        <end position="265"/>
    </location>
</feature>
<dbReference type="GO" id="GO:0004497">
    <property type="term" value="F:monooxygenase activity"/>
    <property type="evidence" value="ECO:0007669"/>
    <property type="project" value="UniProtKB-KW"/>
</dbReference>
<keyword evidence="2" id="KW-0503">Monooxygenase</keyword>
<dbReference type="RefSeq" id="WP_006732925.1">
    <property type="nucleotide sequence ID" value="NZ_CP049225.1"/>
</dbReference>
<organism evidence="2 3">
    <name type="scientific">Lactobacillus iners</name>
    <dbReference type="NCBI Taxonomy" id="147802"/>
    <lineage>
        <taxon>Bacteria</taxon>
        <taxon>Bacillati</taxon>
        <taxon>Bacillota</taxon>
        <taxon>Bacilli</taxon>
        <taxon>Lactobacillales</taxon>
        <taxon>Lactobacillaceae</taxon>
        <taxon>Lactobacillus</taxon>
    </lineage>
</organism>
<gene>
    <name evidence="2" type="ORF">G6Z83_00720</name>
</gene>
<accession>A0A6G7B130</accession>
<dbReference type="GeneID" id="93220958"/>
<keyword evidence="1" id="KW-1133">Transmembrane helix</keyword>
<reference evidence="2 3" key="1">
    <citation type="submission" date="2020-02" db="EMBL/GenBank/DDBJ databases">
        <title>Complete genome sequences of six Lactobacillus iners strains isolated from the human vagina.</title>
        <authorList>
            <person name="France M.T."/>
            <person name="Rutt L."/>
            <person name="Narina S."/>
            <person name="Arbaugh S."/>
            <person name="Humphrys M.S."/>
            <person name="Ma B."/>
            <person name="Hayward M.R."/>
            <person name="Relman D."/>
            <person name="Kwon D.S."/>
            <person name="Ravel J."/>
        </authorList>
    </citation>
    <scope>NUCLEOTIDE SEQUENCE [LARGE SCALE GENOMIC DNA]</scope>
    <source>
        <strain evidence="2 3">C0210C1</strain>
    </source>
</reference>
<dbReference type="AlphaFoldDB" id="A0A6G7B130"/>
<keyword evidence="2" id="KW-0560">Oxidoreductase</keyword>
<protein>
    <submittedName>
        <fullName evidence="2">Beta-carotene 15,15'-monooxygenase</fullName>
    </submittedName>
</protein>
<keyword evidence="1" id="KW-0812">Transmembrane</keyword>
<name>A0A6G7B130_9LACO</name>
<dbReference type="EMBL" id="CP049228">
    <property type="protein sequence ID" value="QIH23337.1"/>
    <property type="molecule type" value="Genomic_DNA"/>
</dbReference>
<proteinExistence type="predicted"/>
<feature type="transmembrane region" description="Helical" evidence="1">
    <location>
        <begin position="29"/>
        <end position="62"/>
    </location>
</feature>
<sequence>MHENSENKKEKQQNDTVLLMVEWIKHNAVLVFVLGIVLMIITSIIAFMGWAVLVCLLMLLYFTCANEKIAEEYTVDRKLEEKVDVVGSSLVNSVENSRISNRYRRYRQSTREPRTWLQWGVIAMALICLVTIFYGPFASDALSVVQGHTISNTLLFAFNRFSALHYRLIAWVMWLFIVAIPITIIIITLKNIKHNREFAFVLSLLETIVLLIWLFELVFLNVGIKVGLGTITGSRLYRIQTNIISFGVSAYLLIVASCITSVVTFKSWFSYIKDKNKNAK</sequence>
<feature type="transmembrane region" description="Helical" evidence="1">
    <location>
        <begin position="168"/>
        <end position="187"/>
    </location>
</feature>
<evidence type="ECO:0000313" key="3">
    <source>
        <dbReference type="Proteomes" id="UP000501676"/>
    </source>
</evidence>
<feature type="transmembrane region" description="Helical" evidence="1">
    <location>
        <begin position="116"/>
        <end position="137"/>
    </location>
</feature>
<feature type="transmembrane region" description="Helical" evidence="1">
    <location>
        <begin position="199"/>
        <end position="223"/>
    </location>
</feature>
<dbReference type="Proteomes" id="UP000501676">
    <property type="component" value="Chromosome"/>
</dbReference>